<reference evidence="9 10" key="1">
    <citation type="journal article" date="2019" name="Int. J. Syst. Evol. Microbiol.">
        <title>The Global Catalogue of Microorganisms (GCM) 10K type strain sequencing project: providing services to taxonomists for standard genome sequencing and annotation.</title>
        <authorList>
            <consortium name="The Broad Institute Genomics Platform"/>
            <consortium name="The Broad Institute Genome Sequencing Center for Infectious Disease"/>
            <person name="Wu L."/>
            <person name="Ma J."/>
        </authorList>
    </citation>
    <scope>NUCLEOTIDE SEQUENCE [LARGE SCALE GENOMIC DNA]</scope>
    <source>
        <strain evidence="9 10">JCM 14718</strain>
    </source>
</reference>
<dbReference type="PRINTS" id="PR00359">
    <property type="entry name" value="BP450"/>
</dbReference>
<dbReference type="RefSeq" id="WP_344309484.1">
    <property type="nucleotide sequence ID" value="NZ_BAAANY010000008.1"/>
</dbReference>
<dbReference type="PRINTS" id="PR00385">
    <property type="entry name" value="P450"/>
</dbReference>
<dbReference type="Gene3D" id="1.10.630.10">
    <property type="entry name" value="Cytochrome P450"/>
    <property type="match status" value="1"/>
</dbReference>
<dbReference type="InterPro" id="IPR036396">
    <property type="entry name" value="Cyt_P450_sf"/>
</dbReference>
<keyword evidence="10" id="KW-1185">Reference proteome</keyword>
<evidence type="ECO:0000313" key="10">
    <source>
        <dbReference type="Proteomes" id="UP001500618"/>
    </source>
</evidence>
<dbReference type="Proteomes" id="UP001500618">
    <property type="component" value="Unassembled WGS sequence"/>
</dbReference>
<keyword evidence="2 7" id="KW-0349">Heme</keyword>
<evidence type="ECO:0000256" key="2">
    <source>
        <dbReference type="ARBA" id="ARBA00022617"/>
    </source>
</evidence>
<dbReference type="InterPro" id="IPR001128">
    <property type="entry name" value="Cyt_P450"/>
</dbReference>
<evidence type="ECO:0000256" key="4">
    <source>
        <dbReference type="ARBA" id="ARBA00023002"/>
    </source>
</evidence>
<evidence type="ECO:0000256" key="5">
    <source>
        <dbReference type="ARBA" id="ARBA00023004"/>
    </source>
</evidence>
<accession>A0ABN2GJ00</accession>
<keyword evidence="5 7" id="KW-0408">Iron</keyword>
<evidence type="ECO:0000256" key="7">
    <source>
        <dbReference type="RuleBase" id="RU000461"/>
    </source>
</evidence>
<evidence type="ECO:0000256" key="6">
    <source>
        <dbReference type="ARBA" id="ARBA00023033"/>
    </source>
</evidence>
<keyword evidence="6 7" id="KW-0503">Monooxygenase</keyword>
<organism evidence="9 10">
    <name type="scientific">Fodinicola feengrottensis</name>
    <dbReference type="NCBI Taxonomy" id="435914"/>
    <lineage>
        <taxon>Bacteria</taxon>
        <taxon>Bacillati</taxon>
        <taxon>Actinomycetota</taxon>
        <taxon>Actinomycetes</taxon>
        <taxon>Mycobacteriales</taxon>
        <taxon>Fodinicola</taxon>
    </lineage>
</organism>
<evidence type="ECO:0000256" key="1">
    <source>
        <dbReference type="ARBA" id="ARBA00010617"/>
    </source>
</evidence>
<feature type="region of interest" description="Disordered" evidence="8">
    <location>
        <begin position="1"/>
        <end position="24"/>
    </location>
</feature>
<dbReference type="SUPFAM" id="SSF48264">
    <property type="entry name" value="Cytochrome P450"/>
    <property type="match status" value="1"/>
</dbReference>
<dbReference type="CDD" id="cd11030">
    <property type="entry name" value="CYP105-like"/>
    <property type="match status" value="1"/>
</dbReference>
<keyword evidence="3 7" id="KW-0479">Metal-binding</keyword>
<evidence type="ECO:0000256" key="8">
    <source>
        <dbReference type="SAM" id="MobiDB-lite"/>
    </source>
</evidence>
<dbReference type="PANTHER" id="PTHR46696">
    <property type="entry name" value="P450, PUTATIVE (EUROFUNG)-RELATED"/>
    <property type="match status" value="1"/>
</dbReference>
<comment type="caution">
    <text evidence="9">The sequence shown here is derived from an EMBL/GenBank/DDBJ whole genome shotgun (WGS) entry which is preliminary data.</text>
</comment>
<dbReference type="PROSITE" id="PS00086">
    <property type="entry name" value="CYTOCHROME_P450"/>
    <property type="match status" value="1"/>
</dbReference>
<comment type="similarity">
    <text evidence="1 7">Belongs to the cytochrome P450 family.</text>
</comment>
<protein>
    <submittedName>
        <fullName evidence="9">Cytochrome P450</fullName>
    </submittedName>
</protein>
<evidence type="ECO:0000256" key="3">
    <source>
        <dbReference type="ARBA" id="ARBA00022723"/>
    </source>
</evidence>
<name>A0ABN2GJ00_9ACTN</name>
<proteinExistence type="inferred from homology"/>
<dbReference type="InterPro" id="IPR002397">
    <property type="entry name" value="Cyt_P450_B"/>
</dbReference>
<dbReference type="InterPro" id="IPR017972">
    <property type="entry name" value="Cyt_P450_CS"/>
</dbReference>
<evidence type="ECO:0000313" key="9">
    <source>
        <dbReference type="EMBL" id="GAA1672073.1"/>
    </source>
</evidence>
<dbReference type="EMBL" id="BAAANY010000008">
    <property type="protein sequence ID" value="GAA1672073.1"/>
    <property type="molecule type" value="Genomic_DNA"/>
</dbReference>
<keyword evidence="4 7" id="KW-0560">Oxidoreductase</keyword>
<sequence>MNIPQDAVKLPTERSPRCPFDPPAGLAGLRERPVRRMLFPDGHLGWLVTGHAQVRAVLADPRFSSRHELGHYPLADIGTLRPAPPGTLTAMDAPEHTRFRRLLVGRFTVRRMRQLTDRLVEICGDHLDAMEQHGSPTDLVAAYAQPVPALMICELLGVPYADREAFQRHISVLSGVDTSVEDQYAAYQAMIDYLAGLVVAKRAAPTDDVLSELTASDLTDTELAGVATFLLGAGFDTTMNMLSLGTYALLSHPEQAALLRAEPELAAGTVEELLRYLTIAHTGARYAIADVELDGELVRAGETVAISLAAANRDPDKYSDPDRLDVRRQTSGQLAFGQGIHQCLGQQLARTELRVALPALFARFPDLRLAVPAEEVPLRQGTDIYGVQRLPVAW</sequence>
<gene>
    <name evidence="9" type="ORF">GCM10009765_21820</name>
</gene>
<dbReference type="PANTHER" id="PTHR46696:SF1">
    <property type="entry name" value="CYTOCHROME P450 YJIB-RELATED"/>
    <property type="match status" value="1"/>
</dbReference>
<dbReference type="Pfam" id="PF00067">
    <property type="entry name" value="p450"/>
    <property type="match status" value="1"/>
</dbReference>